<evidence type="ECO:0000256" key="12">
    <source>
        <dbReference type="ARBA" id="ARBA00030199"/>
    </source>
</evidence>
<evidence type="ECO:0000256" key="4">
    <source>
        <dbReference type="ARBA" id="ARBA00022829"/>
    </source>
</evidence>
<evidence type="ECO:0000256" key="1">
    <source>
        <dbReference type="ARBA" id="ARBA00004255"/>
    </source>
</evidence>
<evidence type="ECO:0000259" key="19">
    <source>
        <dbReference type="PROSITE" id="PS51186"/>
    </source>
</evidence>
<dbReference type="EMBL" id="GG666590">
    <property type="protein sequence ID" value="EEN51774.1"/>
    <property type="molecule type" value="Genomic_DNA"/>
</dbReference>
<dbReference type="STRING" id="7739.C3Z7H8"/>
<comment type="subcellular location">
    <subcellularLocation>
        <location evidence="1">Golgi apparatus membrane</location>
        <topology evidence="1">Peripheral membrane protein</topology>
        <orientation evidence="1">Cytoplasmic side</orientation>
    </subcellularLocation>
</comment>
<evidence type="ECO:0000256" key="17">
    <source>
        <dbReference type="ARBA" id="ARBA00048017"/>
    </source>
</evidence>
<evidence type="ECO:0000256" key="7">
    <source>
        <dbReference type="ARBA" id="ARBA00023136"/>
    </source>
</evidence>
<evidence type="ECO:0000256" key="5">
    <source>
        <dbReference type="ARBA" id="ARBA00022853"/>
    </source>
</evidence>
<dbReference type="GO" id="GO:0000139">
    <property type="term" value="C:Golgi membrane"/>
    <property type="evidence" value="ECO:0007669"/>
    <property type="project" value="UniProtKB-SubCell"/>
</dbReference>
<comment type="subunit">
    <text evidence="16">Monomer and homodimer; monomer in presence of substrate and homodimer in its absence.</text>
</comment>
<accession>C3Z7H8</accession>
<evidence type="ECO:0000256" key="15">
    <source>
        <dbReference type="ARBA" id="ARBA00045375"/>
    </source>
</evidence>
<dbReference type="Pfam" id="PF00583">
    <property type="entry name" value="Acetyltransf_1"/>
    <property type="match status" value="1"/>
</dbReference>
<name>C3Z7H8_BRAFL</name>
<reference evidence="20" key="1">
    <citation type="journal article" date="2008" name="Nature">
        <title>The amphioxus genome and the evolution of the chordate karyotype.</title>
        <authorList>
            <consortium name="US DOE Joint Genome Institute (JGI-PGF)"/>
            <person name="Putnam N.H."/>
            <person name="Butts T."/>
            <person name="Ferrier D.E.K."/>
            <person name="Furlong R.F."/>
            <person name="Hellsten U."/>
            <person name="Kawashima T."/>
            <person name="Robinson-Rechavi M."/>
            <person name="Shoguchi E."/>
            <person name="Terry A."/>
            <person name="Yu J.-K."/>
            <person name="Benito-Gutierrez E.L."/>
            <person name="Dubchak I."/>
            <person name="Garcia-Fernandez J."/>
            <person name="Gibson-Brown J.J."/>
            <person name="Grigoriev I.V."/>
            <person name="Horton A.C."/>
            <person name="de Jong P.J."/>
            <person name="Jurka J."/>
            <person name="Kapitonov V.V."/>
            <person name="Kohara Y."/>
            <person name="Kuroki Y."/>
            <person name="Lindquist E."/>
            <person name="Lucas S."/>
            <person name="Osoegawa K."/>
            <person name="Pennacchio L.A."/>
            <person name="Salamov A.A."/>
            <person name="Satou Y."/>
            <person name="Sauka-Spengler T."/>
            <person name="Schmutz J."/>
            <person name="Shin-I T."/>
            <person name="Toyoda A."/>
            <person name="Bronner-Fraser M."/>
            <person name="Fujiyama A."/>
            <person name="Holland L.Z."/>
            <person name="Holland P.W.H."/>
            <person name="Satoh N."/>
            <person name="Rokhsar D.S."/>
        </authorList>
    </citation>
    <scope>NUCLEOTIDE SEQUENCE [LARGE SCALE GENOMIC DNA]</scope>
    <source>
        <strain evidence="20">S238N-H82</strain>
        <tissue evidence="20">Testes</tissue>
    </source>
</reference>
<dbReference type="AlphaFoldDB" id="C3Z7H8"/>
<dbReference type="GO" id="GO:0006325">
    <property type="term" value="P:chromatin organization"/>
    <property type="evidence" value="ECO:0007669"/>
    <property type="project" value="UniProtKB-KW"/>
</dbReference>
<dbReference type="FunFam" id="3.40.630.30:FF:000028">
    <property type="entry name" value="N-alpha-acetyltransferase 60 isoform X1"/>
    <property type="match status" value="1"/>
</dbReference>
<feature type="domain" description="N-acetyltransferase" evidence="19">
    <location>
        <begin position="13"/>
        <end position="182"/>
    </location>
</feature>
<dbReference type="PROSITE" id="PS51186">
    <property type="entry name" value="GNAT"/>
    <property type="match status" value="1"/>
</dbReference>
<comment type="catalytic activity">
    <reaction evidence="17">
        <text>L-lysyl-[protein] + acetyl-CoA = N(6)-acetyl-L-lysyl-[protein] + CoA + H(+)</text>
        <dbReference type="Rhea" id="RHEA:45948"/>
        <dbReference type="Rhea" id="RHEA-COMP:9752"/>
        <dbReference type="Rhea" id="RHEA-COMP:10731"/>
        <dbReference type="ChEBI" id="CHEBI:15378"/>
        <dbReference type="ChEBI" id="CHEBI:29969"/>
        <dbReference type="ChEBI" id="CHEBI:57287"/>
        <dbReference type="ChEBI" id="CHEBI:57288"/>
        <dbReference type="ChEBI" id="CHEBI:61930"/>
        <dbReference type="EC" id="2.3.1.48"/>
    </reaction>
</comment>
<dbReference type="GO" id="GO:0007059">
    <property type="term" value="P:chromosome segregation"/>
    <property type="evidence" value="ECO:0007669"/>
    <property type="project" value="UniProtKB-KW"/>
</dbReference>
<keyword evidence="6" id="KW-0333">Golgi apparatus</keyword>
<feature type="non-terminal residue" evidence="20">
    <location>
        <position position="244"/>
    </location>
</feature>
<evidence type="ECO:0000256" key="13">
    <source>
        <dbReference type="ARBA" id="ARBA00030719"/>
    </source>
</evidence>
<evidence type="ECO:0000256" key="2">
    <source>
        <dbReference type="ARBA" id="ARBA00013184"/>
    </source>
</evidence>
<evidence type="ECO:0000256" key="3">
    <source>
        <dbReference type="ARBA" id="ARBA00022679"/>
    </source>
</evidence>
<sequence>MSCVQPSTMVNDVQLRFLCPEDIHTVKKLCSDWFPIEYPDSWYEEITSNPKFFSLAATYHSNIIGLIVSEVKSRNKIHKEDRTILASSYPDNTQVAYILSLGVVQEYRQHGIASLLLETLLSHLTTSERHNVKAVYLHVLTTNTTAIRFYEHRSFRRHNYLPYYYAIKGVPKDGFSYVLYINGGKPPWTFTYPFCDISPYKYIYVHVVTSYFEDIFAELVTHTLCSLPQRLFRRLSTTVWGVVP</sequence>
<keyword evidence="8" id="KW-0012">Acyltransferase</keyword>
<keyword evidence="4" id="KW-0159">Chromosome partition</keyword>
<dbReference type="GO" id="GO:0061733">
    <property type="term" value="F:protein-lysine-acetyltransferase activity"/>
    <property type="evidence" value="ECO:0007669"/>
    <property type="project" value="UniProtKB-EC"/>
</dbReference>
<evidence type="ECO:0000256" key="18">
    <source>
        <dbReference type="ARBA" id="ARBA00048848"/>
    </source>
</evidence>
<dbReference type="EC" id="2.3.1.259" evidence="10"/>
<gene>
    <name evidence="20" type="ORF">BRAFLDRAFT_200800</name>
</gene>
<organism>
    <name type="scientific">Branchiostoma floridae</name>
    <name type="common">Florida lancelet</name>
    <name type="synonym">Amphioxus</name>
    <dbReference type="NCBI Taxonomy" id="7739"/>
    <lineage>
        <taxon>Eukaryota</taxon>
        <taxon>Metazoa</taxon>
        <taxon>Chordata</taxon>
        <taxon>Cephalochordata</taxon>
        <taxon>Leptocardii</taxon>
        <taxon>Amphioxiformes</taxon>
        <taxon>Branchiostomatidae</taxon>
        <taxon>Branchiostoma</taxon>
    </lineage>
</organism>
<dbReference type="eggNOG" id="KOG3138">
    <property type="taxonomic scope" value="Eukaryota"/>
</dbReference>
<evidence type="ECO:0000256" key="10">
    <source>
        <dbReference type="ARBA" id="ARBA00026111"/>
    </source>
</evidence>
<dbReference type="SUPFAM" id="SSF55729">
    <property type="entry name" value="Acyl-CoA N-acyltransferases (Nat)"/>
    <property type="match status" value="1"/>
</dbReference>
<keyword evidence="5" id="KW-0156">Chromatin regulator</keyword>
<evidence type="ECO:0000256" key="6">
    <source>
        <dbReference type="ARBA" id="ARBA00023034"/>
    </source>
</evidence>
<evidence type="ECO:0000313" key="20">
    <source>
        <dbReference type="EMBL" id="EEN51774.1"/>
    </source>
</evidence>
<evidence type="ECO:0000256" key="16">
    <source>
        <dbReference type="ARBA" id="ARBA00047003"/>
    </source>
</evidence>
<keyword evidence="3" id="KW-0808">Transferase</keyword>
<keyword evidence="7" id="KW-0472">Membrane</keyword>
<dbReference type="EC" id="2.3.1.48" evidence="2"/>
<comment type="function">
    <text evidence="15">N-alpha-acetyltransferase that specifically mediates the acetylation of N-terminal residues of the transmembrane proteins, with a strong preference for N-termini facing the cytosol. Displays N-terminal acetyltransferase activity towards a range of N-terminal sequences including those starting with Met-Lys, Met-Val, Met-Ala and Met-Met. Required for normal chromosomal segregation during anaphase. May also show histone acetyltransferase activity; such results are however unclear in vivo and would require additional experimental evidences.</text>
</comment>
<evidence type="ECO:0000256" key="9">
    <source>
        <dbReference type="ARBA" id="ARBA00025774"/>
    </source>
</evidence>
<evidence type="ECO:0000256" key="11">
    <source>
        <dbReference type="ARBA" id="ARBA00026144"/>
    </source>
</evidence>
<protein>
    <recommendedName>
        <fullName evidence="11">N-alpha-acetyltransferase 60</fullName>
        <ecNumber evidence="10">2.3.1.259</ecNumber>
        <ecNumber evidence="2">2.3.1.48</ecNumber>
    </recommendedName>
    <alternativeName>
        <fullName evidence="13">Histone acetyltransferase type B protein 4</fullName>
    </alternativeName>
    <alternativeName>
        <fullName evidence="14">N-acetyltransferase 15</fullName>
    </alternativeName>
    <alternativeName>
        <fullName evidence="12">N-alpha-acetyltransferase F</fullName>
    </alternativeName>
</protein>
<comment type="similarity">
    <text evidence="9">Belongs to the acetyltransferase family. NAA60 subfamily.</text>
</comment>
<dbReference type="PANTHER" id="PTHR14744:SF15">
    <property type="entry name" value="N-ALPHA-ACETYLTRANSFERASE 60"/>
    <property type="match status" value="1"/>
</dbReference>
<dbReference type="Gene3D" id="3.40.630.30">
    <property type="match status" value="1"/>
</dbReference>
<dbReference type="InterPro" id="IPR045141">
    <property type="entry name" value="NAA60-like"/>
</dbReference>
<evidence type="ECO:0000256" key="14">
    <source>
        <dbReference type="ARBA" id="ARBA00032908"/>
    </source>
</evidence>
<dbReference type="InterPro" id="IPR016181">
    <property type="entry name" value="Acyl_CoA_acyltransferase"/>
</dbReference>
<comment type="catalytic activity">
    <reaction evidence="18">
        <text>N-terminal L-methionyl-[transmembrane protein] + acetyl-CoA = N-terminal N(alpha)-acetyl-L-methionyl-[transmembrane protein] + CoA + H(+)</text>
        <dbReference type="Rhea" id="RHEA:50604"/>
        <dbReference type="Rhea" id="RHEA-COMP:12745"/>
        <dbReference type="Rhea" id="RHEA-COMP:12746"/>
        <dbReference type="ChEBI" id="CHEBI:15378"/>
        <dbReference type="ChEBI" id="CHEBI:57287"/>
        <dbReference type="ChEBI" id="CHEBI:57288"/>
        <dbReference type="ChEBI" id="CHEBI:64731"/>
        <dbReference type="ChEBI" id="CHEBI:133414"/>
        <dbReference type="EC" id="2.3.1.259"/>
    </reaction>
</comment>
<proteinExistence type="inferred from homology"/>
<dbReference type="GO" id="GO:0120518">
    <property type="term" value="F:protein N-terminal-methionine acetyltransferase activity"/>
    <property type="evidence" value="ECO:0007669"/>
    <property type="project" value="UniProtKB-EC"/>
</dbReference>
<evidence type="ECO:0000256" key="8">
    <source>
        <dbReference type="ARBA" id="ARBA00023315"/>
    </source>
</evidence>
<dbReference type="PANTHER" id="PTHR14744">
    <property type="entry name" value="N-ALPHA-ACETYLTRANSFERASE 60"/>
    <property type="match status" value="1"/>
</dbReference>
<dbReference type="InterPro" id="IPR000182">
    <property type="entry name" value="GNAT_dom"/>
</dbReference>
<dbReference type="InParanoid" id="C3Z7H8"/>